<evidence type="ECO:0000259" key="2">
    <source>
        <dbReference type="Pfam" id="PF23921"/>
    </source>
</evidence>
<dbReference type="OrthoDB" id="342466at2157"/>
<feature type="transmembrane region" description="Helical" evidence="1">
    <location>
        <begin position="34"/>
        <end position="55"/>
    </location>
</feature>
<sequence>MRGASHGVGRLSIEPVELGVEAMCRATACDHPDLAIGLAVLGVTAAFLLVAGAVISRLDGAREALAREATRTRAERDAFARFRRRVAKLEPGERAWPSPTGGGTNVLTVPAGSGAGSDDALASARQAYRETVMSTPHYEEEYGEPIAVNVAEEFSGPVASALVEDGATLTPSLRATLADGARRACEDRTELLSRLETERSAVSDAESTLAPAAEAGERIVDRDLSTASYTDIVSEYERLEWHEGRVETLLTDRQGRIHDEEGDSRYWFEYLYRSLPATYPVLSAGADALSTIDEAKGRLASAAGGR</sequence>
<dbReference type="Proteomes" id="UP000184357">
    <property type="component" value="Unassembled WGS sequence"/>
</dbReference>
<protein>
    <recommendedName>
        <fullName evidence="2">DUF7260 domain-containing protein</fullName>
    </recommendedName>
</protein>
<feature type="domain" description="DUF7260" evidence="2">
    <location>
        <begin position="57"/>
        <end position="295"/>
    </location>
</feature>
<gene>
    <name evidence="3" type="ORF">SAMN05443636_0949</name>
</gene>
<name>A0A1M5MB83_9EURY</name>
<accession>A0A1M5MB83</accession>
<evidence type="ECO:0000313" key="3">
    <source>
        <dbReference type="EMBL" id="SHG74472.1"/>
    </source>
</evidence>
<proteinExistence type="predicted"/>
<keyword evidence="1" id="KW-0472">Membrane</keyword>
<keyword evidence="1" id="KW-1133">Transmembrane helix</keyword>
<dbReference type="STRING" id="43928.SAMN05443636_0949"/>
<reference evidence="3 4" key="1">
    <citation type="submission" date="2016-11" db="EMBL/GenBank/DDBJ databases">
        <authorList>
            <person name="Jaros S."/>
            <person name="Januszkiewicz K."/>
            <person name="Wedrychowicz H."/>
        </authorList>
    </citation>
    <scope>NUCLEOTIDE SEQUENCE [LARGE SCALE GENOMIC DNA]</scope>
    <source>
        <strain evidence="3 4">DSM 9297</strain>
    </source>
</reference>
<dbReference type="RefSeq" id="WP_073307246.1">
    <property type="nucleotide sequence ID" value="NZ_FQWV01000002.1"/>
</dbReference>
<dbReference type="Pfam" id="PF23921">
    <property type="entry name" value="DUF7260"/>
    <property type="match status" value="1"/>
</dbReference>
<dbReference type="InterPro" id="IPR055684">
    <property type="entry name" value="DUF7260"/>
</dbReference>
<dbReference type="AlphaFoldDB" id="A0A1M5MB83"/>
<evidence type="ECO:0000313" key="4">
    <source>
        <dbReference type="Proteomes" id="UP000184357"/>
    </source>
</evidence>
<keyword evidence="1" id="KW-0812">Transmembrane</keyword>
<dbReference type="EMBL" id="FQWV01000002">
    <property type="protein sequence ID" value="SHG74472.1"/>
    <property type="molecule type" value="Genomic_DNA"/>
</dbReference>
<keyword evidence="4" id="KW-1185">Reference proteome</keyword>
<evidence type="ECO:0000256" key="1">
    <source>
        <dbReference type="SAM" id="Phobius"/>
    </source>
</evidence>
<organism evidence="3 4">
    <name type="scientific">Halobaculum gomorrense</name>
    <dbReference type="NCBI Taxonomy" id="43928"/>
    <lineage>
        <taxon>Archaea</taxon>
        <taxon>Methanobacteriati</taxon>
        <taxon>Methanobacteriota</taxon>
        <taxon>Stenosarchaea group</taxon>
        <taxon>Halobacteria</taxon>
        <taxon>Halobacteriales</taxon>
        <taxon>Haloferacaceae</taxon>
        <taxon>Halobaculum</taxon>
    </lineage>
</organism>